<dbReference type="GO" id="GO:0005730">
    <property type="term" value="C:nucleolus"/>
    <property type="evidence" value="ECO:0007669"/>
    <property type="project" value="UniProtKB-SubCell"/>
</dbReference>
<evidence type="ECO:0000256" key="4">
    <source>
        <dbReference type="ARBA" id="ARBA00022884"/>
    </source>
</evidence>
<dbReference type="Pfam" id="PF25517">
    <property type="entry name" value="DSRM_RDM1"/>
    <property type="match status" value="1"/>
</dbReference>
<accession>A0A3B3TG50</accession>
<dbReference type="Ensembl" id="ENSPKIT00000022423.1">
    <property type="protein sequence ID" value="ENSPKIP00000041388.1"/>
    <property type="gene ID" value="ENSPKIG00000017961.1"/>
</dbReference>
<feature type="domain" description="DM1" evidence="7">
    <location>
        <begin position="113"/>
        <end position="218"/>
    </location>
</feature>
<keyword evidence="6" id="KW-0539">Nucleus</keyword>
<dbReference type="InterPro" id="IPR042525">
    <property type="entry name" value="Rad52_Rad59_Rad22_sf"/>
</dbReference>
<dbReference type="GO" id="GO:0006310">
    <property type="term" value="P:DNA recombination"/>
    <property type="evidence" value="ECO:0007669"/>
    <property type="project" value="UniProtKB-ARBA"/>
</dbReference>
<evidence type="ECO:0000313" key="9">
    <source>
        <dbReference type="Proteomes" id="UP000261540"/>
    </source>
</evidence>
<dbReference type="CDD" id="cd12364">
    <property type="entry name" value="RRM_RDM1"/>
    <property type="match status" value="1"/>
</dbReference>
<dbReference type="GeneID" id="111855934"/>
<dbReference type="GO" id="GO:0006302">
    <property type="term" value="P:double-strand break repair"/>
    <property type="evidence" value="ECO:0007669"/>
    <property type="project" value="UniProtKB-ARBA"/>
</dbReference>
<dbReference type="SUPFAM" id="SSF54768">
    <property type="entry name" value="dsRNA-binding domain-like"/>
    <property type="match status" value="1"/>
</dbReference>
<dbReference type="InterPro" id="IPR035979">
    <property type="entry name" value="RBD_domain_sf"/>
</dbReference>
<dbReference type="GeneTree" id="ENSGT00390000018397"/>
<dbReference type="Proteomes" id="UP000261540">
    <property type="component" value="Unplaced"/>
</dbReference>
<evidence type="ECO:0000256" key="5">
    <source>
        <dbReference type="ARBA" id="ARBA00023125"/>
    </source>
</evidence>
<dbReference type="GO" id="GO:0003723">
    <property type="term" value="F:RNA binding"/>
    <property type="evidence" value="ECO:0007669"/>
    <property type="project" value="UniProtKB-KW"/>
</dbReference>
<keyword evidence="3" id="KW-0963">Cytoplasm</keyword>
<protein>
    <submittedName>
        <fullName evidence="8">RAD52 motif containing 1</fullName>
    </submittedName>
</protein>
<name>A0A3B3TG50_9TELE</name>
<comment type="subcellular location">
    <subcellularLocation>
        <location evidence="1">Cytoplasm</location>
    </subcellularLocation>
    <subcellularLocation>
        <location evidence="2">Nucleus</location>
        <location evidence="2">Nucleolus</location>
    </subcellularLocation>
</comment>
<keyword evidence="9" id="KW-1185">Reference proteome</keyword>
<dbReference type="AlphaFoldDB" id="A0A3B3TG50"/>
<dbReference type="InterPro" id="IPR040224">
    <property type="entry name" value="RDM1"/>
</dbReference>
<evidence type="ECO:0000256" key="6">
    <source>
        <dbReference type="ARBA" id="ARBA00023242"/>
    </source>
</evidence>
<keyword evidence="4" id="KW-0694">RNA-binding</keyword>
<dbReference type="GO" id="GO:0005737">
    <property type="term" value="C:cytoplasm"/>
    <property type="evidence" value="ECO:0007669"/>
    <property type="project" value="UniProtKB-SubCell"/>
</dbReference>
<reference evidence="8" key="1">
    <citation type="submission" date="2025-08" db="UniProtKB">
        <authorList>
            <consortium name="Ensembl"/>
        </authorList>
    </citation>
    <scope>IDENTIFICATION</scope>
</reference>
<evidence type="ECO:0000256" key="3">
    <source>
        <dbReference type="ARBA" id="ARBA00022490"/>
    </source>
</evidence>
<keyword evidence="5" id="KW-0238">DNA-binding</keyword>
<sequence>MNYDAEVVEFRVPTENNKTLFICGILPTFSEAYIYGSLWNIFSGFGALYWLKVVPNATVALPGFYAIVKFYSAVQASRAQESTHAKGLFQKSPLKVQLCTRQSSNGFHNVKSLSVSKCQELANYYLGFNGWTSRVITLKNISDSDTGELQVNADSQKPALKYGCVVGLNFPHHGVACRGVGIAEEVFEGSPEEVAIKRGLLPKRARDRAMMDAFRKVLLIVLGNGRVVVDCKLDADEITSDEDLEGMIKVNNVSWGTEDDEDFPDLTLNLSDLS</sequence>
<dbReference type="STRING" id="1676925.ENSPKIP00000041388"/>
<organism evidence="8 9">
    <name type="scientific">Paramormyrops kingsleyae</name>
    <dbReference type="NCBI Taxonomy" id="1676925"/>
    <lineage>
        <taxon>Eukaryota</taxon>
        <taxon>Metazoa</taxon>
        <taxon>Chordata</taxon>
        <taxon>Craniata</taxon>
        <taxon>Vertebrata</taxon>
        <taxon>Euteleostomi</taxon>
        <taxon>Actinopterygii</taxon>
        <taxon>Neopterygii</taxon>
        <taxon>Teleostei</taxon>
        <taxon>Osteoglossocephala</taxon>
        <taxon>Osteoglossomorpha</taxon>
        <taxon>Osteoglossiformes</taxon>
        <taxon>Mormyridae</taxon>
        <taxon>Paramormyrops</taxon>
    </lineage>
</organism>
<dbReference type="CTD" id="201299"/>
<evidence type="ECO:0000256" key="1">
    <source>
        <dbReference type="ARBA" id="ARBA00004496"/>
    </source>
</evidence>
<dbReference type="InterPro" id="IPR057652">
    <property type="entry name" value="DSRM_RDM1"/>
</dbReference>
<evidence type="ECO:0000313" key="8">
    <source>
        <dbReference type="Ensembl" id="ENSPKIP00000041388.1"/>
    </source>
</evidence>
<proteinExistence type="predicted"/>
<dbReference type="InterPro" id="IPR034200">
    <property type="entry name" value="RDM1_RRM"/>
</dbReference>
<evidence type="ECO:0000256" key="2">
    <source>
        <dbReference type="ARBA" id="ARBA00004604"/>
    </source>
</evidence>
<dbReference type="FunFam" id="3.30.390.80:FF:000002">
    <property type="entry name" value="RAD52 motif containing 1"/>
    <property type="match status" value="1"/>
</dbReference>
<dbReference type="PANTHER" id="PTHR31164">
    <property type="entry name" value="RAD52 MOTIF-CONTAINING PROTEIN 1"/>
    <property type="match status" value="1"/>
</dbReference>
<dbReference type="Gene3D" id="3.30.390.80">
    <property type="entry name" value="DNA repair protein Rad52/59/22"/>
    <property type="match status" value="1"/>
</dbReference>
<reference evidence="8" key="2">
    <citation type="submission" date="2025-09" db="UniProtKB">
        <authorList>
            <consortium name="Ensembl"/>
        </authorList>
    </citation>
    <scope>IDENTIFICATION</scope>
</reference>
<dbReference type="GO" id="GO:0003677">
    <property type="term" value="F:DNA binding"/>
    <property type="evidence" value="ECO:0007669"/>
    <property type="project" value="UniProtKB-KW"/>
</dbReference>
<dbReference type="PANTHER" id="PTHR31164:SF1">
    <property type="entry name" value="RAD52 MOTIF-CONTAINING PROTEIN 1"/>
    <property type="match status" value="1"/>
</dbReference>
<evidence type="ECO:0000259" key="7">
    <source>
        <dbReference type="Pfam" id="PF25517"/>
    </source>
</evidence>
<dbReference type="RefSeq" id="XP_023691218.1">
    <property type="nucleotide sequence ID" value="XM_023835450.1"/>
</dbReference>
<dbReference type="SUPFAM" id="SSF54928">
    <property type="entry name" value="RNA-binding domain, RBD"/>
    <property type="match status" value="1"/>
</dbReference>